<dbReference type="PANTHER" id="PTHR43283">
    <property type="entry name" value="BETA-LACTAMASE-RELATED"/>
    <property type="match status" value="1"/>
</dbReference>
<dbReference type="OrthoDB" id="428260at2759"/>
<keyword evidence="2" id="KW-0378">Hydrolase</keyword>
<protein>
    <submittedName>
        <fullName evidence="4">Beta-lactamase/transpeptidase-like protein</fullName>
    </submittedName>
</protein>
<dbReference type="AlphaFoldDB" id="A0A2J6T2Y2"/>
<dbReference type="RefSeq" id="XP_024734298.1">
    <property type="nucleotide sequence ID" value="XM_024878349.1"/>
</dbReference>
<dbReference type="Gene3D" id="3.40.710.10">
    <property type="entry name" value="DD-peptidase/beta-lactamase superfamily"/>
    <property type="match status" value="1"/>
</dbReference>
<dbReference type="SUPFAM" id="SSF56601">
    <property type="entry name" value="beta-lactamase/transpeptidase-like"/>
    <property type="match status" value="1"/>
</dbReference>
<keyword evidence="5" id="KW-1185">Reference proteome</keyword>
<evidence type="ECO:0000256" key="1">
    <source>
        <dbReference type="ARBA" id="ARBA00009009"/>
    </source>
</evidence>
<evidence type="ECO:0000313" key="4">
    <source>
        <dbReference type="EMBL" id="PMD57394.1"/>
    </source>
</evidence>
<dbReference type="GO" id="GO:0016787">
    <property type="term" value="F:hydrolase activity"/>
    <property type="evidence" value="ECO:0007669"/>
    <property type="project" value="UniProtKB-KW"/>
</dbReference>
<proteinExistence type="inferred from homology"/>
<name>A0A2J6T2Y2_9HELO</name>
<dbReference type="Pfam" id="PF00144">
    <property type="entry name" value="Beta-lactamase"/>
    <property type="match status" value="1"/>
</dbReference>
<dbReference type="InterPro" id="IPR001466">
    <property type="entry name" value="Beta-lactam-related"/>
</dbReference>
<dbReference type="GeneID" id="36586426"/>
<gene>
    <name evidence="4" type="ORF">K444DRAFT_594360</name>
</gene>
<feature type="domain" description="Beta-lactamase-related" evidence="3">
    <location>
        <begin position="4"/>
        <end position="379"/>
    </location>
</feature>
<evidence type="ECO:0000256" key="2">
    <source>
        <dbReference type="ARBA" id="ARBA00022801"/>
    </source>
</evidence>
<dbReference type="InParanoid" id="A0A2J6T2Y2"/>
<accession>A0A2J6T2Y2</accession>
<dbReference type="InterPro" id="IPR012338">
    <property type="entry name" value="Beta-lactam/transpept-like"/>
</dbReference>
<dbReference type="EMBL" id="KZ613847">
    <property type="protein sequence ID" value="PMD57394.1"/>
    <property type="molecule type" value="Genomic_DNA"/>
</dbReference>
<dbReference type="InterPro" id="IPR050789">
    <property type="entry name" value="Diverse_Enzym_Activities"/>
</dbReference>
<reference evidence="4 5" key="1">
    <citation type="submission" date="2016-04" db="EMBL/GenBank/DDBJ databases">
        <title>A degradative enzymes factory behind the ericoid mycorrhizal symbiosis.</title>
        <authorList>
            <consortium name="DOE Joint Genome Institute"/>
            <person name="Martino E."/>
            <person name="Morin E."/>
            <person name="Grelet G."/>
            <person name="Kuo A."/>
            <person name="Kohler A."/>
            <person name="Daghino S."/>
            <person name="Barry K."/>
            <person name="Choi C."/>
            <person name="Cichocki N."/>
            <person name="Clum A."/>
            <person name="Copeland A."/>
            <person name="Hainaut M."/>
            <person name="Haridas S."/>
            <person name="Labutti K."/>
            <person name="Lindquist E."/>
            <person name="Lipzen A."/>
            <person name="Khouja H.-R."/>
            <person name="Murat C."/>
            <person name="Ohm R."/>
            <person name="Olson A."/>
            <person name="Spatafora J."/>
            <person name="Veneault-Fourrey C."/>
            <person name="Henrissat B."/>
            <person name="Grigoriev I."/>
            <person name="Martin F."/>
            <person name="Perotto S."/>
        </authorList>
    </citation>
    <scope>NUCLEOTIDE SEQUENCE [LARGE SCALE GENOMIC DNA]</scope>
    <source>
        <strain evidence="4 5">E</strain>
    </source>
</reference>
<comment type="similarity">
    <text evidence="1">Belongs to the class-A beta-lactamase family.</text>
</comment>
<organism evidence="4 5">
    <name type="scientific">Hyaloscypha bicolor E</name>
    <dbReference type="NCBI Taxonomy" id="1095630"/>
    <lineage>
        <taxon>Eukaryota</taxon>
        <taxon>Fungi</taxon>
        <taxon>Dikarya</taxon>
        <taxon>Ascomycota</taxon>
        <taxon>Pezizomycotina</taxon>
        <taxon>Leotiomycetes</taxon>
        <taxon>Helotiales</taxon>
        <taxon>Hyaloscyphaceae</taxon>
        <taxon>Hyaloscypha</taxon>
        <taxon>Hyaloscypha bicolor</taxon>
    </lineage>
</organism>
<dbReference type="Proteomes" id="UP000235371">
    <property type="component" value="Unassembled WGS sequence"/>
</dbReference>
<sequence>MASFEDRVQKAVDARDIPGIVLLASDVNGNFKYEKAFGPKTPTEPLGLNATFILASCTKLMTTIAALQCVERGQIGLDDPVSAILPELKEKEIITGFNEDGSLTYRKAKNEITLRHLLSHSSGLGYHTMDPRYHKWRKERGETFFIKGWSIIPRINTPLLFEPGTSWAYGTGLDWAGILVSRLNKMNLEQYMQKYIWAPLGIKNITFHQEDHEDVRKNLTKMSIRKGLENPMFGFPVRSEEKVDWTDETLYDIPIADEYGGEGAIGSATEFFKILQSILEDDGKLLTSETIEEMFSPQLSEGGVKALDEYNALPFYQGGAFASVQNGTKVTWGLGGLLFLEDYFTGRKRGTLTWSGMASWTIDRETGICALYAGNMLPFGDFASGDMQIKFEKEMYARAVKRSML</sequence>
<dbReference type="PANTHER" id="PTHR43283:SF17">
    <property type="entry name" value="(LOVD), PUTATIVE (AFU_ORTHOLOGUE AFUA_5G00920)-RELATED"/>
    <property type="match status" value="1"/>
</dbReference>
<evidence type="ECO:0000313" key="5">
    <source>
        <dbReference type="Proteomes" id="UP000235371"/>
    </source>
</evidence>
<dbReference type="STRING" id="1095630.A0A2J6T2Y2"/>
<evidence type="ECO:0000259" key="3">
    <source>
        <dbReference type="Pfam" id="PF00144"/>
    </source>
</evidence>